<accession>A0A0G0E9L2</accession>
<feature type="transmembrane region" description="Helical" evidence="1">
    <location>
        <begin position="26"/>
        <end position="46"/>
    </location>
</feature>
<keyword evidence="1" id="KW-1133">Transmembrane helix</keyword>
<organism evidence="2 3">
    <name type="scientific">Candidatus Roizmanbacteria bacterium GW2011_GWA2_36_23</name>
    <dbReference type="NCBI Taxonomy" id="1618480"/>
    <lineage>
        <taxon>Bacteria</taxon>
        <taxon>Candidatus Roizmaniibacteriota</taxon>
    </lineage>
</organism>
<reference evidence="2 3" key="1">
    <citation type="journal article" date="2015" name="Nature">
        <title>rRNA introns, odd ribosomes, and small enigmatic genomes across a large radiation of phyla.</title>
        <authorList>
            <person name="Brown C.T."/>
            <person name="Hug L.A."/>
            <person name="Thomas B.C."/>
            <person name="Sharon I."/>
            <person name="Castelle C.J."/>
            <person name="Singh A."/>
            <person name="Wilkins M.J."/>
            <person name="Williams K.H."/>
            <person name="Banfield J.F."/>
        </authorList>
    </citation>
    <scope>NUCLEOTIDE SEQUENCE [LARGE SCALE GENOMIC DNA]</scope>
</reference>
<keyword evidence="1" id="KW-0812">Transmembrane</keyword>
<evidence type="ECO:0000256" key="1">
    <source>
        <dbReference type="SAM" id="Phobius"/>
    </source>
</evidence>
<proteinExistence type="predicted"/>
<evidence type="ECO:0000313" key="2">
    <source>
        <dbReference type="EMBL" id="KKQ02187.1"/>
    </source>
</evidence>
<comment type="caution">
    <text evidence="2">The sequence shown here is derived from an EMBL/GenBank/DDBJ whole genome shotgun (WGS) entry which is preliminary data.</text>
</comment>
<protein>
    <recommendedName>
        <fullName evidence="4">Fimbrial assembly family protein</fullName>
    </recommendedName>
</protein>
<sequence length="174" mass="20775">MKYKINLLEKKETPLVERMVYFALNYLRYIIIITQMVVIGVFFYRFQIDQRIIDLKESVEQKKEIIQVVLPLLKEAETIDKRSIEANKIVKDQAHVNAMVQYFLSVFPQETTLVSLDMENDLIKAKGNTFNPKYFESFYKLLQREQKFEMVNLEEMQKSSKGYFFTLVLSKFKE</sequence>
<dbReference type="EMBL" id="LBRS01000001">
    <property type="protein sequence ID" value="KKQ02187.1"/>
    <property type="molecule type" value="Genomic_DNA"/>
</dbReference>
<dbReference type="AlphaFoldDB" id="A0A0G0E9L2"/>
<gene>
    <name evidence="2" type="ORF">US11_C0001G0146</name>
</gene>
<dbReference type="STRING" id="1618480.US11_C0001G0146"/>
<name>A0A0G0E9L2_9BACT</name>
<keyword evidence="1" id="KW-0472">Membrane</keyword>
<evidence type="ECO:0008006" key="4">
    <source>
        <dbReference type="Google" id="ProtNLM"/>
    </source>
</evidence>
<evidence type="ECO:0000313" key="3">
    <source>
        <dbReference type="Proteomes" id="UP000034344"/>
    </source>
</evidence>
<dbReference type="Proteomes" id="UP000034344">
    <property type="component" value="Unassembled WGS sequence"/>
</dbReference>